<accession>A0A368NU28</accession>
<dbReference type="Proteomes" id="UP000436911">
    <property type="component" value="Unassembled WGS sequence"/>
</dbReference>
<evidence type="ECO:0000259" key="1">
    <source>
        <dbReference type="Pfam" id="PF08242"/>
    </source>
</evidence>
<dbReference type="CDD" id="cd02440">
    <property type="entry name" value="AdoMet_MTases"/>
    <property type="match status" value="1"/>
</dbReference>
<dbReference type="Gene3D" id="3.40.50.150">
    <property type="entry name" value="Vaccinia Virus protein VP39"/>
    <property type="match status" value="1"/>
</dbReference>
<dbReference type="InterPro" id="IPR029063">
    <property type="entry name" value="SAM-dependent_MTases_sf"/>
</dbReference>
<evidence type="ECO:0000313" key="2">
    <source>
        <dbReference type="EMBL" id="KAA3532274.1"/>
    </source>
</evidence>
<reference evidence="2 3" key="1">
    <citation type="submission" date="2018-08" db="EMBL/GenBank/DDBJ databases">
        <title>Genome sequencing of Agrobacterium vitis strain ICMP 10754.</title>
        <authorList>
            <person name="Visnovsky S.B."/>
            <person name="Pitman A.R."/>
        </authorList>
    </citation>
    <scope>NUCLEOTIDE SEQUENCE [LARGE SCALE GENOMIC DNA]</scope>
    <source>
        <strain evidence="2 3">ICMP 10754</strain>
    </source>
</reference>
<keyword evidence="2" id="KW-0808">Transferase</keyword>
<dbReference type="Pfam" id="PF08242">
    <property type="entry name" value="Methyltransf_12"/>
    <property type="match status" value="1"/>
</dbReference>
<proteinExistence type="predicted"/>
<feature type="domain" description="Methyltransferase type 12" evidence="1">
    <location>
        <begin position="59"/>
        <end position="160"/>
    </location>
</feature>
<dbReference type="PIRSF" id="PIRSF011491">
    <property type="entry name" value="Mtase_YbcY_prd"/>
    <property type="match status" value="1"/>
</dbReference>
<dbReference type="AlphaFoldDB" id="A0A368NU28"/>
<name>A0A368NU28_AGRVI</name>
<sequence>MPMAENGLDSSLGAAIYSPLTLKLYDLVVLGFSNRFAWTCPTRTVLLPFFKAHLSDNHLDVGVGTGYYLAQAGISPHQKVSLLDLNQNSLKAAEARLGRSLGRPCRTYVGDVMRPQPLPSDCRFSSISLFYLYHCLPGSMAEKSAAIAHLSPYLEPGGVIYGATILGDSAGHNQYGRRLMSVYNAKGVFGNRHDTQEGLAESLSAHFQDVDVRRHGRVALFTLRVPKV</sequence>
<dbReference type="EMBL" id="QUSG01000001">
    <property type="protein sequence ID" value="KAA3532274.1"/>
    <property type="molecule type" value="Genomic_DNA"/>
</dbReference>
<dbReference type="GO" id="GO:0008168">
    <property type="term" value="F:methyltransferase activity"/>
    <property type="evidence" value="ECO:0007669"/>
    <property type="project" value="UniProtKB-KW"/>
</dbReference>
<gene>
    <name evidence="2" type="ORF">DXT89_02725</name>
</gene>
<dbReference type="InterPro" id="IPR013217">
    <property type="entry name" value="Methyltransf_12"/>
</dbReference>
<protein>
    <submittedName>
        <fullName evidence="2">Class I SAM-dependent methyltransferase</fullName>
    </submittedName>
</protein>
<comment type="caution">
    <text evidence="2">The sequence shown here is derived from an EMBL/GenBank/DDBJ whole genome shotgun (WGS) entry which is preliminary data.</text>
</comment>
<dbReference type="SUPFAM" id="SSF53335">
    <property type="entry name" value="S-adenosyl-L-methionine-dependent methyltransferases"/>
    <property type="match status" value="1"/>
</dbReference>
<dbReference type="GO" id="GO:0032259">
    <property type="term" value="P:methylation"/>
    <property type="evidence" value="ECO:0007669"/>
    <property type="project" value="UniProtKB-KW"/>
</dbReference>
<keyword evidence="2" id="KW-0489">Methyltransferase</keyword>
<dbReference type="OrthoDB" id="507855at2"/>
<organism evidence="2 3">
    <name type="scientific">Agrobacterium vitis</name>
    <name type="common">Rhizobium vitis</name>
    <dbReference type="NCBI Taxonomy" id="373"/>
    <lineage>
        <taxon>Bacteria</taxon>
        <taxon>Pseudomonadati</taxon>
        <taxon>Pseudomonadota</taxon>
        <taxon>Alphaproteobacteria</taxon>
        <taxon>Hyphomicrobiales</taxon>
        <taxon>Rhizobiaceae</taxon>
        <taxon>Rhizobium/Agrobacterium group</taxon>
        <taxon>Agrobacterium</taxon>
    </lineage>
</organism>
<evidence type="ECO:0000313" key="3">
    <source>
        <dbReference type="Proteomes" id="UP000436911"/>
    </source>
</evidence>
<dbReference type="InterPro" id="IPR016584">
    <property type="entry name" value="MeTrfase_VrtF"/>
</dbReference>